<evidence type="ECO:0000313" key="2">
    <source>
        <dbReference type="EMBL" id="TYK65100.1"/>
    </source>
</evidence>
<organism evidence="2 3">
    <name type="scientific">Colwellia echini</name>
    <dbReference type="NCBI Taxonomy" id="1982103"/>
    <lineage>
        <taxon>Bacteria</taxon>
        <taxon>Pseudomonadati</taxon>
        <taxon>Pseudomonadota</taxon>
        <taxon>Gammaproteobacteria</taxon>
        <taxon>Alteromonadales</taxon>
        <taxon>Colwelliaceae</taxon>
        <taxon>Colwellia</taxon>
    </lineage>
</organism>
<dbReference type="EMBL" id="PJAI02000014">
    <property type="protein sequence ID" value="TYK65100.1"/>
    <property type="molecule type" value="Genomic_DNA"/>
</dbReference>
<sequence length="110" mass="12617">MQLDFFDIPSPCISICESDEKGNCRGCMRSRAERQTWKDLNNAEKQKVIKRCIQRQKRKDNQQNPKQVDVITQAALDTQIQPSLLDPPSKPKPLAKIDTDTPIDFGDFEL</sequence>
<name>A0ABY3MV79_9GAMM</name>
<dbReference type="Pfam" id="PF06945">
    <property type="entry name" value="DUF1289"/>
    <property type="match status" value="1"/>
</dbReference>
<reference evidence="2 3" key="1">
    <citation type="submission" date="2019-08" db="EMBL/GenBank/DDBJ databases">
        <title>Microbe sample from Colwellia echini.</title>
        <authorList>
            <person name="Christiansen L."/>
            <person name="Pathiraja D."/>
            <person name="Schultz-Johansen M."/>
            <person name="Choi I.-G."/>
            <person name="Stougaard P."/>
        </authorList>
    </citation>
    <scope>NUCLEOTIDE SEQUENCE [LARGE SCALE GENOMIC DNA]</scope>
    <source>
        <strain evidence="2 3">A3</strain>
    </source>
</reference>
<dbReference type="PANTHER" id="PTHR35175">
    <property type="entry name" value="DUF1289 DOMAIN-CONTAINING PROTEIN"/>
    <property type="match status" value="1"/>
</dbReference>
<dbReference type="PANTHER" id="PTHR35175:SF1">
    <property type="entry name" value="OXIDOREDUCTASE"/>
    <property type="match status" value="1"/>
</dbReference>
<protein>
    <submittedName>
        <fullName evidence="2">DUF1289 domain-containing protein</fullName>
    </submittedName>
</protein>
<accession>A0ABY3MV79</accession>
<gene>
    <name evidence="2" type="ORF">CWS31_012465</name>
</gene>
<dbReference type="InterPro" id="IPR010710">
    <property type="entry name" value="DUF1289"/>
</dbReference>
<evidence type="ECO:0000313" key="3">
    <source>
        <dbReference type="Proteomes" id="UP000815846"/>
    </source>
</evidence>
<dbReference type="RefSeq" id="WP_101343564.1">
    <property type="nucleotide sequence ID" value="NZ_PJAI02000014.1"/>
</dbReference>
<evidence type="ECO:0000256" key="1">
    <source>
        <dbReference type="SAM" id="MobiDB-lite"/>
    </source>
</evidence>
<comment type="caution">
    <text evidence="2">The sequence shown here is derived from an EMBL/GenBank/DDBJ whole genome shotgun (WGS) entry which is preliminary data.</text>
</comment>
<dbReference type="Proteomes" id="UP000815846">
    <property type="component" value="Unassembled WGS sequence"/>
</dbReference>
<keyword evidence="3" id="KW-1185">Reference proteome</keyword>
<feature type="region of interest" description="Disordered" evidence="1">
    <location>
        <begin position="78"/>
        <end position="110"/>
    </location>
</feature>
<proteinExistence type="predicted"/>